<evidence type="ECO:0000313" key="4">
    <source>
        <dbReference type="Proteomes" id="UP000184147"/>
    </source>
</evidence>
<dbReference type="InterPro" id="IPR002931">
    <property type="entry name" value="Transglutaminase-like"/>
</dbReference>
<evidence type="ECO:0000256" key="1">
    <source>
        <dbReference type="SAM" id="SignalP"/>
    </source>
</evidence>
<reference evidence="3 4" key="1">
    <citation type="submission" date="2016-11" db="EMBL/GenBank/DDBJ databases">
        <authorList>
            <person name="Jaros S."/>
            <person name="Januszkiewicz K."/>
            <person name="Wedrychowicz H."/>
        </authorList>
    </citation>
    <scope>NUCLEOTIDE SEQUENCE [LARGE SCALE GENOMIC DNA]</scope>
    <source>
        <strain evidence="3 4">DSM 25660</strain>
    </source>
</reference>
<keyword evidence="4" id="KW-1185">Reference proteome</keyword>
<dbReference type="Gene3D" id="2.60.120.1130">
    <property type="match status" value="1"/>
</dbReference>
<organism evidence="3 4">
    <name type="scientific">Flavobacterium fontis</name>
    <dbReference type="NCBI Taxonomy" id="1124188"/>
    <lineage>
        <taxon>Bacteria</taxon>
        <taxon>Pseudomonadati</taxon>
        <taxon>Bacteroidota</taxon>
        <taxon>Flavobacteriia</taxon>
        <taxon>Flavobacteriales</taxon>
        <taxon>Flavobacteriaceae</taxon>
        <taxon>Flavobacterium</taxon>
    </lineage>
</organism>
<accession>A0A1M4VYU6</accession>
<dbReference type="Gene3D" id="3.10.620.30">
    <property type="match status" value="1"/>
</dbReference>
<feature type="domain" description="Transglutaminase-like" evidence="2">
    <location>
        <begin position="278"/>
        <end position="353"/>
    </location>
</feature>
<gene>
    <name evidence="3" type="ORF">SAMN05444377_101103</name>
</gene>
<dbReference type="RefSeq" id="WP_073360344.1">
    <property type="nucleotide sequence ID" value="NZ_FQVQ01000001.1"/>
</dbReference>
<dbReference type="EMBL" id="FQVQ01000001">
    <property type="protein sequence ID" value="SHE74075.1"/>
    <property type="molecule type" value="Genomic_DNA"/>
</dbReference>
<proteinExistence type="predicted"/>
<dbReference type="Proteomes" id="UP000184147">
    <property type="component" value="Unassembled WGS sequence"/>
</dbReference>
<evidence type="ECO:0000259" key="2">
    <source>
        <dbReference type="Pfam" id="PF01841"/>
    </source>
</evidence>
<evidence type="ECO:0000313" key="3">
    <source>
        <dbReference type="EMBL" id="SHE74075.1"/>
    </source>
</evidence>
<feature type="chain" id="PRO_5012251393" evidence="1">
    <location>
        <begin position="19"/>
        <end position="635"/>
    </location>
</feature>
<feature type="signal peptide" evidence="1">
    <location>
        <begin position="1"/>
        <end position="18"/>
    </location>
</feature>
<dbReference type="SUPFAM" id="SSF54001">
    <property type="entry name" value="Cysteine proteinases"/>
    <property type="match status" value="1"/>
</dbReference>
<dbReference type="STRING" id="1124188.SAMN05444377_101103"/>
<protein>
    <submittedName>
        <fullName evidence="3">Transglutaminase-like superfamily protein</fullName>
    </submittedName>
</protein>
<keyword evidence="1" id="KW-0732">Signal</keyword>
<dbReference type="InterPro" id="IPR038765">
    <property type="entry name" value="Papain-like_cys_pep_sf"/>
</dbReference>
<dbReference type="Gene3D" id="2.60.40.3140">
    <property type="match status" value="1"/>
</dbReference>
<dbReference type="Pfam" id="PF01841">
    <property type="entry name" value="Transglut_core"/>
    <property type="match status" value="1"/>
</dbReference>
<sequence>MKNRIALLFALCTLTSFAQKNLDPTPEEVSKAKVLREKYNKDDIAVLSSVDEVRFDFNNREEKVTVQIDTKEQLMNINHRAVIQKYEFYDSESSINDFSFKFRNDKKALFYVNDELYKDSDLFYNDARVKYSTLDFPVQGYTYFYELTKNYRDVKYCTTFYFQDEFPVVYKKIIFTVPNWLDVELKEFNFNGFAIQKSVVKQDDETIYTYRLENAPALFKEEDSPGRTYLYPHIMVIAKGYQKNNKKTTLFQSHEDLYRWYASLVGLMKNDPAALKAKVTELTQKATTDEAKIKAIYYWVQDNIRYIAFEDGIAGFKPDEAQNVFEKRYGDCKGMANLIKEMLVLAGFDARLTWIGTKHIAYDYNTPSLAVDNHMICTVFYKGKRLFLDGTEKYNALGEYAERIQNKEVMIEDGAKCIIDKVPLGSAAANKELFTAHLTLDGDRMKGAANRSYLGESRVYFQNVYNHFESNKKKELLDNYLARQNKNIKVDGVKTSNLEAREEKLTIDYTLDIANKVSSFDNEIYIDLDFLNEYKGFQLTDRKTDYEFDYKTHYESHIHLTLPAGYKVTKMPENIIENTPNYEVSLTYTLEGNVLVYKKKFSFKNAVLKTSDFEPWRALQKRIVEAYNTQVILTQ</sequence>
<name>A0A1M4VYU6_9FLAO</name>
<dbReference type="OrthoDB" id="8595007at2"/>
<dbReference type="AlphaFoldDB" id="A0A1M4VYU6"/>